<gene>
    <name evidence="2" type="ORF">RN001_009657</name>
</gene>
<feature type="domain" description="HAT C-terminal dimerisation" evidence="1">
    <location>
        <begin position="327"/>
        <end position="386"/>
    </location>
</feature>
<dbReference type="SUPFAM" id="SSF53098">
    <property type="entry name" value="Ribonuclease H-like"/>
    <property type="match status" value="1"/>
</dbReference>
<evidence type="ECO:0000313" key="2">
    <source>
        <dbReference type="EMBL" id="KAK4877151.1"/>
    </source>
</evidence>
<dbReference type="InterPro" id="IPR012337">
    <property type="entry name" value="RNaseH-like_sf"/>
</dbReference>
<proteinExistence type="predicted"/>
<protein>
    <recommendedName>
        <fullName evidence="1">HAT C-terminal dimerisation domain-containing protein</fullName>
    </recommendedName>
</protein>
<dbReference type="PANTHER" id="PTHR45749:SF23">
    <property type="entry name" value="ZINC FINGER MYM-TYPE PROTEIN 1-LIKE"/>
    <property type="match status" value="1"/>
</dbReference>
<organism evidence="2 3">
    <name type="scientific">Aquatica leii</name>
    <dbReference type="NCBI Taxonomy" id="1421715"/>
    <lineage>
        <taxon>Eukaryota</taxon>
        <taxon>Metazoa</taxon>
        <taxon>Ecdysozoa</taxon>
        <taxon>Arthropoda</taxon>
        <taxon>Hexapoda</taxon>
        <taxon>Insecta</taxon>
        <taxon>Pterygota</taxon>
        <taxon>Neoptera</taxon>
        <taxon>Endopterygota</taxon>
        <taxon>Coleoptera</taxon>
        <taxon>Polyphaga</taxon>
        <taxon>Elateriformia</taxon>
        <taxon>Elateroidea</taxon>
        <taxon>Lampyridae</taxon>
        <taxon>Luciolinae</taxon>
        <taxon>Aquatica</taxon>
    </lineage>
</organism>
<dbReference type="GO" id="GO:0046983">
    <property type="term" value="F:protein dimerization activity"/>
    <property type="evidence" value="ECO:0007669"/>
    <property type="project" value="InterPro"/>
</dbReference>
<dbReference type="PANTHER" id="PTHR45749">
    <property type="match status" value="1"/>
</dbReference>
<keyword evidence="3" id="KW-1185">Reference proteome</keyword>
<dbReference type="InterPro" id="IPR008906">
    <property type="entry name" value="HATC_C_dom"/>
</dbReference>
<accession>A0AAN7P891</accession>
<dbReference type="Pfam" id="PF05699">
    <property type="entry name" value="Dimer_Tnp_hAT"/>
    <property type="match status" value="1"/>
</dbReference>
<reference evidence="3" key="1">
    <citation type="submission" date="2023-01" db="EMBL/GenBank/DDBJ databases">
        <title>Key to firefly adult light organ development and bioluminescence: homeobox transcription factors regulate luciferase expression and transportation to peroxisome.</title>
        <authorList>
            <person name="Fu X."/>
        </authorList>
    </citation>
    <scope>NUCLEOTIDE SEQUENCE [LARGE SCALE GENOMIC DNA]</scope>
</reference>
<dbReference type="AlphaFoldDB" id="A0AAN7P891"/>
<dbReference type="EMBL" id="JARPUR010000004">
    <property type="protein sequence ID" value="KAK4877151.1"/>
    <property type="molecule type" value="Genomic_DNA"/>
</dbReference>
<evidence type="ECO:0000259" key="1">
    <source>
        <dbReference type="Pfam" id="PF05699"/>
    </source>
</evidence>
<name>A0AAN7P891_9COLE</name>
<sequence>MKKRGQTEARIDSKLFEQLEDERKYWRNVLLRVVVAVKSLATRGFSFRGKTDTFGSTNNGNFMMLLEVISEFDPVDSTPDITNVDQLSLIVRFVQDNAEPVERFLCFLPNTGHKAEDMLLAVMDTFKTLNIDINNCRGQSYDNASNMSGQYNSLQVKIKEKCQYVTYVPCAAHSLNLIGSSAAECCSEATKFFRLLQNSYEYRTSDKRIIKRKKRDDECRDSEGEMLQGRDYFRVNTFLLICDKLLGELRRRKTSYDAVTANFAFLCKLDTMSEAEVRVNAIKLQKLYPIDLADDLQEECVLLKQFLTANDNKMSLRQLYLFMKQNDLKEAFPYTEIALRMFLSTAVTNCTAERSFSVLKRIKNYLRSRRSEERLNSLAILNIEADLTKSINYDSVIDEFVNQFVHRKKM</sequence>
<comment type="caution">
    <text evidence="2">The sequence shown here is derived from an EMBL/GenBank/DDBJ whole genome shotgun (WGS) entry which is preliminary data.</text>
</comment>
<dbReference type="Proteomes" id="UP001353858">
    <property type="component" value="Unassembled WGS sequence"/>
</dbReference>
<evidence type="ECO:0000313" key="3">
    <source>
        <dbReference type="Proteomes" id="UP001353858"/>
    </source>
</evidence>